<dbReference type="EMBL" id="CAJVPS010000670">
    <property type="protein sequence ID" value="CAG8502246.1"/>
    <property type="molecule type" value="Genomic_DNA"/>
</dbReference>
<evidence type="ECO:0000256" key="7">
    <source>
        <dbReference type="SAM" id="MobiDB-lite"/>
    </source>
</evidence>
<dbReference type="InterPro" id="IPR027312">
    <property type="entry name" value="Sda1"/>
</dbReference>
<dbReference type="GO" id="GO:0005730">
    <property type="term" value="C:nucleolus"/>
    <property type="evidence" value="ECO:0007669"/>
    <property type="project" value="UniProtKB-SubCell"/>
</dbReference>
<keyword evidence="5 6" id="KW-0539">Nucleus</keyword>
<sequence>MGKRNRAALLPTNLPQLQNLIKRDPISYKDDFLQQYRHYESQLSIFKLKPSEEAEEFSGLVLIVKSLYSVDILRPCIATIFLSSEVLLHQYFENKLVIKVYNETNCYPQETATFPQNIIDILSENYQSADKKNNDSSNSYLGGGGSVSSCGSTTMSDHAIAAKKSLDVCIELYRKGIWNDAKTVNVIVEGCFHSVTKIKVAAIQFFLGNNLDDDDNDSDDDEGEIPDIKRLQHINLINKKKKSTSRKMEKAKAILKKRNKKKSKPENFNFSALHLINDSQGFIEKLFSSLQKSSNNERFEVKLMIMNLISRIIGVHKLTLLGFYPYIMRYIQPHQRDVTMVLVVLAQASHELVPPDTLEPVLKAIANNFVSDHCASEVITVGLNAIREICQRQPLAIDATLLQDLTEYKSSKEKSVMMAARSLIGLYREVNPEMLKRKDRGKEISMNIKEFKPLQYGEVRSVDHIAGIELLEEYKERNQQEGDAVQDEWEIASSTENSSSDGEWIDVSSDDNDIVITDISSDSSNSSDDEDDDEAAPEGEKIHATQNEEATSENSKDTLEIEKPKLSNLATTRLLTPADFARLEKLRLEQEAAQMVEGSNKKRKRDTSISTTQEQDNVINVNQITGPRKKAKQDYEERLESIKAGREGREKYGSSKGKKKQEGASKTNKEKAKNKAFMMVVHKKNVLCKKKPSFREQMNMTKKRNKSRRK</sequence>
<evidence type="ECO:0000313" key="10">
    <source>
        <dbReference type="EMBL" id="CAG8502246.1"/>
    </source>
</evidence>
<organism evidence="10 11">
    <name type="scientific">Ambispora leptoticha</name>
    <dbReference type="NCBI Taxonomy" id="144679"/>
    <lineage>
        <taxon>Eukaryota</taxon>
        <taxon>Fungi</taxon>
        <taxon>Fungi incertae sedis</taxon>
        <taxon>Mucoromycota</taxon>
        <taxon>Glomeromycotina</taxon>
        <taxon>Glomeromycetes</taxon>
        <taxon>Archaeosporales</taxon>
        <taxon>Ambisporaceae</taxon>
        <taxon>Ambispora</taxon>
    </lineage>
</organism>
<dbReference type="Pfam" id="PF08158">
    <property type="entry name" value="SDA1_HEAT"/>
    <property type="match status" value="1"/>
</dbReference>
<evidence type="ECO:0000259" key="9">
    <source>
        <dbReference type="Pfam" id="PF08158"/>
    </source>
</evidence>
<gene>
    <name evidence="10" type="ORF">ALEPTO_LOCUS3544</name>
</gene>
<feature type="compositionally biased region" description="Acidic residues" evidence="7">
    <location>
        <begin position="527"/>
        <end position="537"/>
    </location>
</feature>
<evidence type="ECO:0000256" key="5">
    <source>
        <dbReference type="ARBA" id="ARBA00023242"/>
    </source>
</evidence>
<feature type="domain" description="SDA1 N-terminal" evidence="9">
    <location>
        <begin position="157"/>
        <end position="412"/>
    </location>
</feature>
<feature type="compositionally biased region" description="Basic and acidic residues" evidence="7">
    <location>
        <begin position="554"/>
        <end position="565"/>
    </location>
</feature>
<name>A0A9N8ZP70_9GLOM</name>
<feature type="compositionally biased region" description="Basic and acidic residues" evidence="7">
    <location>
        <begin position="660"/>
        <end position="673"/>
    </location>
</feature>
<feature type="compositionally biased region" description="Basic and acidic residues" evidence="7">
    <location>
        <begin position="632"/>
        <end position="653"/>
    </location>
</feature>
<comment type="function">
    <text evidence="6">Required for 60S pre-ribosomal subunits export to the cytoplasm.</text>
</comment>
<reference evidence="10" key="1">
    <citation type="submission" date="2021-06" db="EMBL/GenBank/DDBJ databases">
        <authorList>
            <person name="Kallberg Y."/>
            <person name="Tangrot J."/>
            <person name="Rosling A."/>
        </authorList>
    </citation>
    <scope>NUCLEOTIDE SEQUENCE</scope>
    <source>
        <strain evidence="10">FL130A</strain>
    </source>
</reference>
<proteinExistence type="inferred from homology"/>
<dbReference type="InterPro" id="IPR016024">
    <property type="entry name" value="ARM-type_fold"/>
</dbReference>
<evidence type="ECO:0000256" key="6">
    <source>
        <dbReference type="RuleBase" id="RU365057"/>
    </source>
</evidence>
<feature type="compositionally biased region" description="Polar residues" evidence="7">
    <location>
        <begin position="544"/>
        <end position="553"/>
    </location>
</feature>
<feature type="compositionally biased region" description="Polar residues" evidence="7">
    <location>
        <begin position="492"/>
        <end position="501"/>
    </location>
</feature>
<feature type="compositionally biased region" description="Low complexity" evidence="7">
    <location>
        <begin position="514"/>
        <end position="526"/>
    </location>
</feature>
<evidence type="ECO:0000256" key="1">
    <source>
        <dbReference type="ARBA" id="ARBA00005783"/>
    </source>
</evidence>
<keyword evidence="11" id="KW-1185">Reference proteome</keyword>
<comment type="similarity">
    <text evidence="1 6">Belongs to the SDA1 family.</text>
</comment>
<keyword evidence="4 6" id="KW-0653">Protein transport</keyword>
<evidence type="ECO:0000313" key="11">
    <source>
        <dbReference type="Proteomes" id="UP000789508"/>
    </source>
</evidence>
<dbReference type="InterPro" id="IPR012977">
    <property type="entry name" value="SDA1_N"/>
</dbReference>
<dbReference type="PANTHER" id="PTHR12730:SF0">
    <property type="entry name" value="PROTEIN SDA1 HOMOLOG"/>
    <property type="match status" value="1"/>
</dbReference>
<evidence type="ECO:0000256" key="2">
    <source>
        <dbReference type="ARBA" id="ARBA00022448"/>
    </source>
</evidence>
<dbReference type="InterPro" id="IPR007949">
    <property type="entry name" value="SDA1_MD"/>
</dbReference>
<dbReference type="AlphaFoldDB" id="A0A9N8ZP70"/>
<dbReference type="PANTHER" id="PTHR12730">
    <property type="entry name" value="HSDA/SDA1-RELATED"/>
    <property type="match status" value="1"/>
</dbReference>
<comment type="caution">
    <text evidence="10">The sequence shown here is derived from an EMBL/GenBank/DDBJ whole genome shotgun (WGS) entry which is preliminary data.</text>
</comment>
<feature type="region of interest" description="Disordered" evidence="7">
    <location>
        <begin position="492"/>
        <end position="566"/>
    </location>
</feature>
<dbReference type="Proteomes" id="UP000789508">
    <property type="component" value="Unassembled WGS sequence"/>
</dbReference>
<dbReference type="GO" id="GO:0000055">
    <property type="term" value="P:ribosomal large subunit export from nucleus"/>
    <property type="evidence" value="ECO:0007669"/>
    <property type="project" value="UniProtKB-UniRule"/>
</dbReference>
<keyword evidence="2 6" id="KW-0813">Transport</keyword>
<dbReference type="SUPFAM" id="SSF48371">
    <property type="entry name" value="ARM repeat"/>
    <property type="match status" value="1"/>
</dbReference>
<accession>A0A9N8ZP70</accession>
<feature type="compositionally biased region" description="Polar residues" evidence="7">
    <location>
        <begin position="608"/>
        <end position="625"/>
    </location>
</feature>
<feature type="compositionally biased region" description="Basic residues" evidence="7">
    <location>
        <begin position="681"/>
        <end position="692"/>
    </location>
</feature>
<feature type="domain" description="SDA1 middle" evidence="8">
    <location>
        <begin position="504"/>
        <end position="645"/>
    </location>
</feature>
<comment type="subcellular location">
    <subcellularLocation>
        <location evidence="6">Nucleus</location>
        <location evidence="6">Nucleolus</location>
    </subcellularLocation>
</comment>
<dbReference type="GO" id="GO:0015031">
    <property type="term" value="P:protein transport"/>
    <property type="evidence" value="ECO:0007669"/>
    <property type="project" value="UniProtKB-KW"/>
</dbReference>
<keyword evidence="3 6" id="KW-0690">Ribosome biogenesis</keyword>
<dbReference type="GO" id="GO:0042273">
    <property type="term" value="P:ribosomal large subunit biogenesis"/>
    <property type="evidence" value="ECO:0007669"/>
    <property type="project" value="UniProtKB-UniRule"/>
</dbReference>
<dbReference type="OrthoDB" id="2196187at2759"/>
<dbReference type="Pfam" id="PF05285">
    <property type="entry name" value="SDA1_dom"/>
    <property type="match status" value="1"/>
</dbReference>
<feature type="compositionally biased region" description="Basic residues" evidence="7">
    <location>
        <begin position="701"/>
        <end position="710"/>
    </location>
</feature>
<protein>
    <recommendedName>
        <fullName evidence="6">Protein SDA1</fullName>
    </recommendedName>
</protein>
<feature type="region of interest" description="Disordered" evidence="7">
    <location>
        <begin position="593"/>
        <end position="710"/>
    </location>
</feature>
<evidence type="ECO:0000259" key="8">
    <source>
        <dbReference type="Pfam" id="PF05285"/>
    </source>
</evidence>
<evidence type="ECO:0000256" key="3">
    <source>
        <dbReference type="ARBA" id="ARBA00022517"/>
    </source>
</evidence>
<evidence type="ECO:0000256" key="4">
    <source>
        <dbReference type="ARBA" id="ARBA00022927"/>
    </source>
</evidence>